<evidence type="ECO:0000313" key="1">
    <source>
        <dbReference type="EMBL" id="MXR52575.1"/>
    </source>
</evidence>
<keyword evidence="2" id="KW-1185">Reference proteome</keyword>
<protein>
    <submittedName>
        <fullName evidence="1">Uncharacterized protein</fullName>
    </submittedName>
</protein>
<comment type="caution">
    <text evidence="1">The sequence shown here is derived from an EMBL/GenBank/DDBJ whole genome shotgun (WGS) entry which is preliminary data.</text>
</comment>
<sequence>MGDNRVGDGVDEDVATAFGTFALTDTSLHEAARANGVTRWELEDAIEEAGLSETFDIEREGDVRETIDELLDD</sequence>
<gene>
    <name evidence="1" type="ORF">GRX03_13270</name>
</gene>
<dbReference type="RefSeq" id="WP_159764704.1">
    <property type="nucleotide sequence ID" value="NZ_WUUT01000005.1"/>
</dbReference>
<proteinExistence type="predicted"/>
<reference evidence="1 2" key="1">
    <citation type="submission" date="2019-12" db="EMBL/GenBank/DDBJ databases">
        <title>Isolation and characterization of three novel carbon monoxide-oxidizing members of Halobacteria from salione crusts and soils.</title>
        <authorList>
            <person name="Myers M.R."/>
            <person name="King G.M."/>
        </authorList>
    </citation>
    <scope>NUCLEOTIDE SEQUENCE [LARGE SCALE GENOMIC DNA]</scope>
    <source>
        <strain evidence="1 2">WSH3</strain>
    </source>
</reference>
<dbReference type="OrthoDB" id="380894at2157"/>
<name>A0A6B0T3G9_9EURY</name>
<dbReference type="EMBL" id="WUUT01000005">
    <property type="protein sequence ID" value="MXR52575.1"/>
    <property type="molecule type" value="Genomic_DNA"/>
</dbReference>
<dbReference type="Proteomes" id="UP000466535">
    <property type="component" value="Unassembled WGS sequence"/>
</dbReference>
<dbReference type="AlphaFoldDB" id="A0A6B0T3G9"/>
<organism evidence="1 2">
    <name type="scientific">Halovenus carboxidivorans</name>
    <dbReference type="NCBI Taxonomy" id="2692199"/>
    <lineage>
        <taxon>Archaea</taxon>
        <taxon>Methanobacteriati</taxon>
        <taxon>Methanobacteriota</taxon>
        <taxon>Stenosarchaea group</taxon>
        <taxon>Halobacteria</taxon>
        <taxon>Halobacteriales</taxon>
        <taxon>Haloarculaceae</taxon>
        <taxon>Halovenus</taxon>
    </lineage>
</organism>
<evidence type="ECO:0000313" key="2">
    <source>
        <dbReference type="Proteomes" id="UP000466535"/>
    </source>
</evidence>
<accession>A0A6B0T3G9</accession>